<evidence type="ECO:0000313" key="1">
    <source>
        <dbReference type="EMBL" id="SOQ47606.1"/>
    </source>
</evidence>
<accession>A0A2H1W3S5</accession>
<proteinExistence type="predicted"/>
<organism evidence="1">
    <name type="scientific">Spodoptera frugiperda</name>
    <name type="common">Fall armyworm</name>
    <dbReference type="NCBI Taxonomy" id="7108"/>
    <lineage>
        <taxon>Eukaryota</taxon>
        <taxon>Metazoa</taxon>
        <taxon>Ecdysozoa</taxon>
        <taxon>Arthropoda</taxon>
        <taxon>Hexapoda</taxon>
        <taxon>Insecta</taxon>
        <taxon>Pterygota</taxon>
        <taxon>Neoptera</taxon>
        <taxon>Endopterygota</taxon>
        <taxon>Lepidoptera</taxon>
        <taxon>Glossata</taxon>
        <taxon>Ditrysia</taxon>
        <taxon>Noctuoidea</taxon>
        <taxon>Noctuidae</taxon>
        <taxon>Amphipyrinae</taxon>
        <taxon>Spodoptera</taxon>
    </lineage>
</organism>
<dbReference type="EMBL" id="ODYU01006073">
    <property type="protein sequence ID" value="SOQ47606.1"/>
    <property type="molecule type" value="Genomic_DNA"/>
</dbReference>
<protein>
    <submittedName>
        <fullName evidence="1">SFRICE_026808</fullName>
    </submittedName>
</protein>
<reference evidence="1" key="1">
    <citation type="submission" date="2016-07" db="EMBL/GenBank/DDBJ databases">
        <authorList>
            <person name="Bretaudeau A."/>
        </authorList>
    </citation>
    <scope>NUCLEOTIDE SEQUENCE</scope>
    <source>
        <strain evidence="1">Rice</strain>
        <tissue evidence="1">Whole body</tissue>
    </source>
</reference>
<name>A0A2H1W3S5_SPOFR</name>
<gene>
    <name evidence="1" type="ORF">SFRICE_026808</name>
</gene>
<sequence length="262" mass="30267">MTFTFTNRIFAGKSIGGKSSSNFYRALGECFVRGFCETNEYEFRKTLGMLGGENHPMTSPALGEARESVRLLLIKNYPFLLLLFELESRKKNLIIKMLITLQRFSLQKYEMSVEFTKKKSQTEQTVKSLDFRSKKSLNEISFEENLLSFLLKTGLALNVPECGISLLINLTEPETFPKNSKPWKSVRTFWSYSARKENTTYFCSSLERVLKLNRLSTSLFYIYRNRKEIALVALIGSFIRASQSQSQMCSRFDFVQRQANSN</sequence>
<dbReference type="AlphaFoldDB" id="A0A2H1W3S5"/>